<name>A0AAJ0AXD6_9PEZI</name>
<dbReference type="GeneID" id="85451695"/>
<comment type="caution">
    <text evidence="2">The sequence shown here is derived from an EMBL/GenBank/DDBJ whole genome shotgun (WGS) entry which is preliminary data.</text>
</comment>
<feature type="compositionally biased region" description="Polar residues" evidence="1">
    <location>
        <begin position="15"/>
        <end position="25"/>
    </location>
</feature>
<reference evidence="2" key="1">
    <citation type="submission" date="2021-06" db="EMBL/GenBank/DDBJ databases">
        <title>Comparative genomics, transcriptomics and evolutionary studies reveal genomic signatures of adaptation to plant cell wall in hemibiotrophic fungi.</title>
        <authorList>
            <consortium name="DOE Joint Genome Institute"/>
            <person name="Baroncelli R."/>
            <person name="Diaz J.F."/>
            <person name="Benocci T."/>
            <person name="Peng M."/>
            <person name="Battaglia E."/>
            <person name="Haridas S."/>
            <person name="Andreopoulos W."/>
            <person name="Labutti K."/>
            <person name="Pangilinan J."/>
            <person name="Floch G.L."/>
            <person name="Makela M.R."/>
            <person name="Henrissat B."/>
            <person name="Grigoriev I.V."/>
            <person name="Crouch J.A."/>
            <person name="De Vries R.P."/>
            <person name="Sukno S.A."/>
            <person name="Thon M.R."/>
        </authorList>
    </citation>
    <scope>NUCLEOTIDE SEQUENCE</scope>
    <source>
        <strain evidence="2">CBS 193.32</strain>
    </source>
</reference>
<proteinExistence type="predicted"/>
<feature type="compositionally biased region" description="Low complexity" evidence="1">
    <location>
        <begin position="74"/>
        <end position="85"/>
    </location>
</feature>
<organism evidence="2 3">
    <name type="scientific">Colletotrichum godetiae</name>
    <dbReference type="NCBI Taxonomy" id="1209918"/>
    <lineage>
        <taxon>Eukaryota</taxon>
        <taxon>Fungi</taxon>
        <taxon>Dikarya</taxon>
        <taxon>Ascomycota</taxon>
        <taxon>Pezizomycotina</taxon>
        <taxon>Sordariomycetes</taxon>
        <taxon>Hypocreomycetidae</taxon>
        <taxon>Glomerellales</taxon>
        <taxon>Glomerellaceae</taxon>
        <taxon>Colletotrichum</taxon>
        <taxon>Colletotrichum acutatum species complex</taxon>
    </lineage>
</organism>
<sequence>METGEEEPLRLFNRPLQSSPSQNGILFTRIHPFNPPTPSLGPPGSNGASNLELGASYLCPLETRPPDSVTAGRSDLPSLLFLDPDYPSPRDSFRSDSRARTSGRSLEG</sequence>
<dbReference type="RefSeq" id="XP_060433579.1">
    <property type="nucleotide sequence ID" value="XM_060567169.1"/>
</dbReference>
<gene>
    <name evidence="2" type="ORF">BDP55DRAFT_382098</name>
</gene>
<dbReference type="AlphaFoldDB" id="A0AAJ0AXD6"/>
<keyword evidence="3" id="KW-1185">Reference proteome</keyword>
<dbReference type="Proteomes" id="UP001224890">
    <property type="component" value="Unassembled WGS sequence"/>
</dbReference>
<dbReference type="EMBL" id="JAHMHR010000007">
    <property type="protein sequence ID" value="KAK1689884.1"/>
    <property type="molecule type" value="Genomic_DNA"/>
</dbReference>
<accession>A0AAJ0AXD6</accession>
<feature type="region of interest" description="Disordered" evidence="1">
    <location>
        <begin position="1"/>
        <end position="108"/>
    </location>
</feature>
<evidence type="ECO:0000256" key="1">
    <source>
        <dbReference type="SAM" id="MobiDB-lite"/>
    </source>
</evidence>
<evidence type="ECO:0000313" key="2">
    <source>
        <dbReference type="EMBL" id="KAK1689884.1"/>
    </source>
</evidence>
<evidence type="ECO:0000313" key="3">
    <source>
        <dbReference type="Proteomes" id="UP001224890"/>
    </source>
</evidence>
<protein>
    <submittedName>
        <fullName evidence="2">Uncharacterized protein</fullName>
    </submittedName>
</protein>